<dbReference type="InterPro" id="IPR000073">
    <property type="entry name" value="AB_hydrolase_1"/>
</dbReference>
<dbReference type="GO" id="GO:0016787">
    <property type="term" value="F:hydrolase activity"/>
    <property type="evidence" value="ECO:0007669"/>
    <property type="project" value="UniProtKB-KW"/>
</dbReference>
<reference evidence="2 3" key="1">
    <citation type="submission" date="2019-04" db="EMBL/GenBank/DDBJ databases">
        <authorList>
            <person name="Li Y."/>
            <person name="Wang J."/>
        </authorList>
    </citation>
    <scope>NUCLEOTIDE SEQUENCE [LARGE SCALE GENOMIC DNA]</scope>
    <source>
        <strain evidence="2 3">DSM 14668</strain>
    </source>
</reference>
<comment type="caution">
    <text evidence="2">The sequence shown here is derived from an EMBL/GenBank/DDBJ whole genome shotgun (WGS) entry which is preliminary data.</text>
</comment>
<dbReference type="OrthoDB" id="9785408at2"/>
<dbReference type="SUPFAM" id="SSF53474">
    <property type="entry name" value="alpha/beta-Hydrolases"/>
    <property type="match status" value="1"/>
</dbReference>
<dbReference type="Pfam" id="PF00561">
    <property type="entry name" value="Abhydrolase_1"/>
    <property type="match status" value="1"/>
</dbReference>
<evidence type="ECO:0000313" key="3">
    <source>
        <dbReference type="Proteomes" id="UP000309215"/>
    </source>
</evidence>
<accession>A0A4U1IKZ1</accession>
<dbReference type="InterPro" id="IPR050471">
    <property type="entry name" value="AB_hydrolase"/>
</dbReference>
<dbReference type="PANTHER" id="PTHR43433">
    <property type="entry name" value="HYDROLASE, ALPHA/BETA FOLD FAMILY PROTEIN"/>
    <property type="match status" value="1"/>
</dbReference>
<keyword evidence="2" id="KW-0378">Hydrolase</keyword>
<name>A0A4U1IKZ1_9BACT</name>
<keyword evidence="3" id="KW-1185">Reference proteome</keyword>
<proteinExistence type="predicted"/>
<gene>
    <name evidence="2" type="ORF">E8A74_48005</name>
</gene>
<dbReference type="Gene3D" id="3.40.50.1820">
    <property type="entry name" value="alpha/beta hydrolase"/>
    <property type="match status" value="1"/>
</dbReference>
<dbReference type="EMBL" id="SSMQ01000106">
    <property type="protein sequence ID" value="TKC94651.1"/>
    <property type="molecule type" value="Genomic_DNA"/>
</dbReference>
<dbReference type="AlphaFoldDB" id="A0A4U1IKZ1"/>
<protein>
    <submittedName>
        <fullName evidence="2">Alpha/beta hydrolase</fullName>
    </submittedName>
</protein>
<dbReference type="InterPro" id="IPR029058">
    <property type="entry name" value="AB_hydrolase_fold"/>
</dbReference>
<organism evidence="2 3">
    <name type="scientific">Polyangium fumosum</name>
    <dbReference type="NCBI Taxonomy" id="889272"/>
    <lineage>
        <taxon>Bacteria</taxon>
        <taxon>Pseudomonadati</taxon>
        <taxon>Myxococcota</taxon>
        <taxon>Polyangia</taxon>
        <taxon>Polyangiales</taxon>
        <taxon>Polyangiaceae</taxon>
        <taxon>Polyangium</taxon>
    </lineage>
</organism>
<evidence type="ECO:0000259" key="1">
    <source>
        <dbReference type="Pfam" id="PF00561"/>
    </source>
</evidence>
<sequence>MLPPRLPLAVETRVVTAPDGTRITYYATRSPYPGAPVVMLANGLGGQHITWSAQIEHLRGRYRFLTWDYRGLFASARPPEGTPASYAIVRHAEDLLAILDAEGEPRAALVGWSMGVQVVLEAYRKARQRARCIVLLNGTSGRPLDTVSPLPGMKTVLPSLVELGSRVHALASQVTRRAADVPEALTWLKAMGVMNESLDDAVFNELVQGFSALDMEAYFHNLRALGDHDASDVLGTIDVPTLIVSGDRDAMTPAALAKEMAKQIPGAELYVVRGGTHYTAVEFPELVSLRLEKFLAKAAPGAGGTANA</sequence>
<dbReference type="Proteomes" id="UP000309215">
    <property type="component" value="Unassembled WGS sequence"/>
</dbReference>
<dbReference type="PANTHER" id="PTHR43433:SF5">
    <property type="entry name" value="AB HYDROLASE-1 DOMAIN-CONTAINING PROTEIN"/>
    <property type="match status" value="1"/>
</dbReference>
<feature type="domain" description="AB hydrolase-1" evidence="1">
    <location>
        <begin position="36"/>
        <end position="282"/>
    </location>
</feature>
<evidence type="ECO:0000313" key="2">
    <source>
        <dbReference type="EMBL" id="TKC94651.1"/>
    </source>
</evidence>
<dbReference type="RefSeq" id="WP_136935915.1">
    <property type="nucleotide sequence ID" value="NZ_SSMQ01000106.1"/>
</dbReference>